<dbReference type="Gene3D" id="3.90.25.10">
    <property type="entry name" value="UDP-galactose 4-epimerase, domain 1"/>
    <property type="match status" value="1"/>
</dbReference>
<evidence type="ECO:0000313" key="4">
    <source>
        <dbReference type="EMBL" id="KIY46084.1"/>
    </source>
</evidence>
<dbReference type="EMBL" id="KN882043">
    <property type="protein sequence ID" value="KIY46084.1"/>
    <property type="molecule type" value="Genomic_DNA"/>
</dbReference>
<dbReference type="InterPro" id="IPR008030">
    <property type="entry name" value="NmrA-like"/>
</dbReference>
<dbReference type="InterPro" id="IPR051164">
    <property type="entry name" value="NmrA-like_oxidored"/>
</dbReference>
<gene>
    <name evidence="4" type="ORF">FISHEDRAFT_48137</name>
</gene>
<evidence type="ECO:0000256" key="1">
    <source>
        <dbReference type="ARBA" id="ARBA00006328"/>
    </source>
</evidence>
<name>A0A0D7A6T1_9AGAR</name>
<evidence type="ECO:0000256" key="2">
    <source>
        <dbReference type="ARBA" id="ARBA00022857"/>
    </source>
</evidence>
<organism evidence="4 5">
    <name type="scientific">Fistulina hepatica ATCC 64428</name>
    <dbReference type="NCBI Taxonomy" id="1128425"/>
    <lineage>
        <taxon>Eukaryota</taxon>
        <taxon>Fungi</taxon>
        <taxon>Dikarya</taxon>
        <taxon>Basidiomycota</taxon>
        <taxon>Agaricomycotina</taxon>
        <taxon>Agaricomycetes</taxon>
        <taxon>Agaricomycetidae</taxon>
        <taxon>Agaricales</taxon>
        <taxon>Fistulinaceae</taxon>
        <taxon>Fistulina</taxon>
    </lineage>
</organism>
<dbReference type="Pfam" id="PF05368">
    <property type="entry name" value="NmrA"/>
    <property type="match status" value="1"/>
</dbReference>
<dbReference type="SUPFAM" id="SSF51735">
    <property type="entry name" value="NAD(P)-binding Rossmann-fold domains"/>
    <property type="match status" value="1"/>
</dbReference>
<dbReference type="OrthoDB" id="300709at2759"/>
<keyword evidence="5" id="KW-1185">Reference proteome</keyword>
<sequence length="361" mass="40644">MSSDKKRILVLGATGAQGRAVVTALLKGHSATTPSPYVLRALVRNAESEHAQELAKKGVELFQGDFEDFNSIATAMKGCYGVWVNVDTFVVGAIREVYITTRIFEIAKCIKSLRHWVLSGLDYSLKIGGWDLKYSVDHHNAKGRFGEYLKAQPSVVSDDEMSWSIVSTAPYMEMLQFPMFGPIRVRPDGTVVFASSIDDGHVPMVALDDIGFFARWTFDHRAETSAQDLHIASDIVGWDYLVETYTRVTGRPAVFVRQTIDEWWANFRPEGPSLSLARSDDGVPGVTTRKQNFTAWWAQWRDDLIQRDLDWVHSVHPNVMSLEKWMRATGYTGDRQDCVLNVKQMDRVGTFVIDQDAVSNL</sequence>
<dbReference type="PANTHER" id="PTHR42748">
    <property type="entry name" value="NITROGEN METABOLITE REPRESSION PROTEIN NMRA FAMILY MEMBER"/>
    <property type="match status" value="1"/>
</dbReference>
<dbReference type="PANTHER" id="PTHR42748:SF14">
    <property type="entry name" value="SNOAL-LIKE DOMAIN-CONTAINING PROTEIN"/>
    <property type="match status" value="1"/>
</dbReference>
<reference evidence="4 5" key="1">
    <citation type="journal article" date="2015" name="Fungal Genet. Biol.">
        <title>Evolution of novel wood decay mechanisms in Agaricales revealed by the genome sequences of Fistulina hepatica and Cylindrobasidium torrendii.</title>
        <authorList>
            <person name="Floudas D."/>
            <person name="Held B.W."/>
            <person name="Riley R."/>
            <person name="Nagy L.G."/>
            <person name="Koehler G."/>
            <person name="Ransdell A.S."/>
            <person name="Younus H."/>
            <person name="Chow J."/>
            <person name="Chiniquy J."/>
            <person name="Lipzen A."/>
            <person name="Tritt A."/>
            <person name="Sun H."/>
            <person name="Haridas S."/>
            <person name="LaButti K."/>
            <person name="Ohm R.A."/>
            <person name="Kues U."/>
            <person name="Blanchette R.A."/>
            <person name="Grigoriev I.V."/>
            <person name="Minto R.E."/>
            <person name="Hibbett D.S."/>
        </authorList>
    </citation>
    <scope>NUCLEOTIDE SEQUENCE [LARGE SCALE GENOMIC DNA]</scope>
    <source>
        <strain evidence="4 5">ATCC 64428</strain>
    </source>
</reference>
<proteinExistence type="inferred from homology"/>
<feature type="domain" description="NmrA-like" evidence="3">
    <location>
        <begin position="5"/>
        <end position="264"/>
    </location>
</feature>
<protein>
    <submittedName>
        <fullName evidence="4">NmrA-family protein</fullName>
    </submittedName>
</protein>
<evidence type="ECO:0000313" key="5">
    <source>
        <dbReference type="Proteomes" id="UP000054144"/>
    </source>
</evidence>
<dbReference type="CDD" id="cd05251">
    <property type="entry name" value="NmrA_like_SDR_a"/>
    <property type="match status" value="1"/>
</dbReference>
<dbReference type="Gene3D" id="3.40.50.720">
    <property type="entry name" value="NAD(P)-binding Rossmann-like Domain"/>
    <property type="match status" value="1"/>
</dbReference>
<comment type="similarity">
    <text evidence="1">Belongs to the NmrA-type oxidoreductase family.</text>
</comment>
<keyword evidence="2" id="KW-0521">NADP</keyword>
<dbReference type="Proteomes" id="UP000054144">
    <property type="component" value="Unassembled WGS sequence"/>
</dbReference>
<dbReference type="GO" id="GO:0005634">
    <property type="term" value="C:nucleus"/>
    <property type="evidence" value="ECO:0007669"/>
    <property type="project" value="TreeGrafter"/>
</dbReference>
<dbReference type="InterPro" id="IPR036291">
    <property type="entry name" value="NAD(P)-bd_dom_sf"/>
</dbReference>
<accession>A0A0D7A6T1</accession>
<dbReference type="AlphaFoldDB" id="A0A0D7A6T1"/>
<evidence type="ECO:0000259" key="3">
    <source>
        <dbReference type="Pfam" id="PF05368"/>
    </source>
</evidence>